<name>T1IS88_STRMM</name>
<evidence type="ECO:0000313" key="16">
    <source>
        <dbReference type="Proteomes" id="UP000014500"/>
    </source>
</evidence>
<keyword evidence="16" id="KW-1185">Reference proteome</keyword>
<dbReference type="GO" id="GO:0005254">
    <property type="term" value="F:chloride channel activity"/>
    <property type="evidence" value="ECO:0007669"/>
    <property type="project" value="UniProtKB-ARBA"/>
</dbReference>
<dbReference type="EnsemblMetazoa" id="SMAR003952-RA">
    <property type="protein sequence ID" value="SMAR003952-PA"/>
    <property type="gene ID" value="SMAR003952"/>
</dbReference>
<dbReference type="Gene3D" id="2.70.170.10">
    <property type="entry name" value="Neurotransmitter-gated ion-channel ligand-binding domain"/>
    <property type="match status" value="2"/>
</dbReference>
<dbReference type="Gene3D" id="1.20.58.390">
    <property type="entry name" value="Neurotransmitter-gated ion-channel transmembrane domain"/>
    <property type="match status" value="2"/>
</dbReference>
<sequence>MNLLKMSILKWFFVLINVKYYANSDENANHGWLEKLIPDDYKRWNLPIRNKNLSIIYLQITPNAITSISIQDMDFTIENNYLLYWFDLRLKPSDNSTVKKIIREGERFELPYELIELLWKPTLAFKNCKKCQRSIIPDEKTNKLYIYPYSHGAYIATNYRNTMNFVCPFNLKLYPFDIQECSIDVEMSKPLFSNYSLRLRNVHNEAEDGKIEIPPEYSLLSAKIVSCRKAVNNSLTKPTDAPIQRINHDCYKFVFRMRRNTNSFIILTFIPSGLIVIISCLSFWLDPEVAAPRVAIGLTSLLTLATQFNNVQKELPPVAYIKALDIWMFFCMFFVFATLIEFTTTDKKNQIQFMTNRKPSNSFSDCLSKIFHSRRSIDYIARILFPLTDENDNHGWLKKLIPDGYKRWNLPIRNKILNVIYLYITPSTITSISIQHMDFTVENNYFLYWFDPRLKPSDNSTKEKINKGTGRFELPHGLFELLWQPAVAFKNCKKCQRSLIPDKKTNELYIYPYSNGAYIATNYRNTMSFVCPFNLKLYPFDIQECSINIEMSKSLFSNHSLRLINDHNEAEDGKIEIPPEYSLLSAKVVSCRKAVNNSFTKPTDAPERRNHNDCYKFVFRMRRNTNSFIILTFIPSGLIVIISCLSFWLDPEVAAPRVAIGLTSLLTLATQFNNVQKELPPVAYIKALDIWMFFCMFFVFATLVEFTTVNFFKRKKKIQTNQIQPMVNQKPLNLLLIQESEDHLATPRVGDWVQRIQPDNPVIAIAPKIAIGLTCLLTLATYFLVQ</sequence>
<dbReference type="InterPro" id="IPR036719">
    <property type="entry name" value="Neuro-gated_channel_TM_sf"/>
</dbReference>
<organism evidence="15 16">
    <name type="scientific">Strigamia maritima</name>
    <name type="common">European centipede</name>
    <name type="synonym">Geophilus maritimus</name>
    <dbReference type="NCBI Taxonomy" id="126957"/>
    <lineage>
        <taxon>Eukaryota</taxon>
        <taxon>Metazoa</taxon>
        <taxon>Ecdysozoa</taxon>
        <taxon>Arthropoda</taxon>
        <taxon>Myriapoda</taxon>
        <taxon>Chilopoda</taxon>
        <taxon>Pleurostigmophora</taxon>
        <taxon>Geophilomorpha</taxon>
        <taxon>Linotaeniidae</taxon>
        <taxon>Strigamia</taxon>
    </lineage>
</organism>
<feature type="domain" description="Neurotransmitter-gated ion-channel ligand-binding" evidence="13">
    <location>
        <begin position="398"/>
        <end position="624"/>
    </location>
</feature>
<keyword evidence="3" id="KW-0813">Transport</keyword>
<feature type="transmembrane region" description="Helical" evidence="11">
    <location>
        <begin position="762"/>
        <end position="785"/>
    </location>
</feature>
<dbReference type="Pfam" id="PF02931">
    <property type="entry name" value="Neur_chan_LBD"/>
    <property type="match status" value="2"/>
</dbReference>
<protein>
    <recommendedName>
        <fullName evidence="17">Neurotransmitter-gated ion-channel ligand-binding domain-containing protein</fullName>
    </recommendedName>
</protein>
<accession>T1IS88</accession>
<evidence type="ECO:0000313" key="15">
    <source>
        <dbReference type="EnsemblMetazoa" id="SMAR003952-PA"/>
    </source>
</evidence>
<keyword evidence="4" id="KW-1003">Cell membrane</keyword>
<dbReference type="eggNOG" id="KOG3644">
    <property type="taxonomic scope" value="Eukaryota"/>
</dbReference>
<dbReference type="GO" id="GO:0004888">
    <property type="term" value="F:transmembrane signaling receptor activity"/>
    <property type="evidence" value="ECO:0007669"/>
    <property type="project" value="InterPro"/>
</dbReference>
<dbReference type="SUPFAM" id="SSF63712">
    <property type="entry name" value="Nicotinic receptor ligand binding domain-like"/>
    <property type="match status" value="2"/>
</dbReference>
<feature type="domain" description="Neurotransmitter-gated ion-channel transmembrane" evidence="14">
    <location>
        <begin position="268"/>
        <end position="360"/>
    </location>
</feature>
<dbReference type="InterPro" id="IPR036734">
    <property type="entry name" value="Neur_chan_lig-bd_sf"/>
</dbReference>
<dbReference type="SUPFAM" id="SSF90112">
    <property type="entry name" value="Neurotransmitter-gated ion-channel transmembrane pore"/>
    <property type="match status" value="2"/>
</dbReference>
<dbReference type="InterPro" id="IPR006029">
    <property type="entry name" value="Neurotrans-gated_channel_TM"/>
</dbReference>
<dbReference type="AlphaFoldDB" id="T1IS88"/>
<comment type="subcellular location">
    <subcellularLocation>
        <location evidence="2">Cell membrane</location>
    </subcellularLocation>
    <subcellularLocation>
        <location evidence="1">Membrane</location>
        <topology evidence="1">Multi-pass membrane protein</topology>
    </subcellularLocation>
</comment>
<evidence type="ECO:0000256" key="10">
    <source>
        <dbReference type="ARBA" id="ARBA00023303"/>
    </source>
</evidence>
<dbReference type="InterPro" id="IPR018000">
    <property type="entry name" value="Neurotransmitter_ion_chnl_CS"/>
</dbReference>
<evidence type="ECO:0000256" key="7">
    <source>
        <dbReference type="ARBA" id="ARBA00022989"/>
    </source>
</evidence>
<feature type="transmembrane region" description="Helical" evidence="11">
    <location>
        <begin position="690"/>
        <end position="712"/>
    </location>
</feature>
<keyword evidence="8" id="KW-0406">Ion transport</keyword>
<dbReference type="PhylomeDB" id="T1IS88"/>
<dbReference type="GO" id="GO:0099095">
    <property type="term" value="F:ligand-gated monoatomic anion channel activity"/>
    <property type="evidence" value="ECO:0007669"/>
    <property type="project" value="UniProtKB-ARBA"/>
</dbReference>
<feature type="transmembrane region" description="Helical" evidence="11">
    <location>
        <begin position="326"/>
        <end position="344"/>
    </location>
</feature>
<feature type="chain" id="PRO_5004590004" description="Neurotransmitter-gated ion-channel ligand-binding domain-containing protein" evidence="12">
    <location>
        <begin position="25"/>
        <end position="786"/>
    </location>
</feature>
<evidence type="ECO:0000256" key="11">
    <source>
        <dbReference type="SAM" id="Phobius"/>
    </source>
</evidence>
<dbReference type="PROSITE" id="PS00236">
    <property type="entry name" value="NEUROTR_ION_CHANNEL"/>
    <property type="match status" value="2"/>
</dbReference>
<evidence type="ECO:0000256" key="4">
    <source>
        <dbReference type="ARBA" id="ARBA00022475"/>
    </source>
</evidence>
<dbReference type="InterPro" id="IPR038050">
    <property type="entry name" value="Neuro_actylchol_rec"/>
</dbReference>
<dbReference type="Pfam" id="PF02932">
    <property type="entry name" value="Neur_chan_memb"/>
    <property type="match status" value="2"/>
</dbReference>
<proteinExistence type="predicted"/>
<evidence type="ECO:0008006" key="17">
    <source>
        <dbReference type="Google" id="ProtNLM"/>
    </source>
</evidence>
<feature type="signal peptide" evidence="12">
    <location>
        <begin position="1"/>
        <end position="24"/>
    </location>
</feature>
<evidence type="ECO:0000256" key="1">
    <source>
        <dbReference type="ARBA" id="ARBA00004141"/>
    </source>
</evidence>
<dbReference type="HOGENOM" id="CLU_411236_0_0_1"/>
<dbReference type="STRING" id="126957.T1IS88"/>
<feature type="domain" description="Neurotransmitter-gated ion-channel transmembrane" evidence="14">
    <location>
        <begin position="632"/>
        <end position="733"/>
    </location>
</feature>
<dbReference type="CDD" id="cd19049">
    <property type="entry name" value="LGIC_TM_anion"/>
    <property type="match status" value="2"/>
</dbReference>
<evidence type="ECO:0000256" key="2">
    <source>
        <dbReference type="ARBA" id="ARBA00004236"/>
    </source>
</evidence>
<evidence type="ECO:0000259" key="14">
    <source>
        <dbReference type="Pfam" id="PF02932"/>
    </source>
</evidence>
<evidence type="ECO:0000256" key="5">
    <source>
        <dbReference type="ARBA" id="ARBA00022692"/>
    </source>
</evidence>
<evidence type="ECO:0000256" key="12">
    <source>
        <dbReference type="SAM" id="SignalP"/>
    </source>
</evidence>
<dbReference type="InterPro" id="IPR006201">
    <property type="entry name" value="Neur_channel"/>
</dbReference>
<reference evidence="16" key="1">
    <citation type="submission" date="2011-05" db="EMBL/GenBank/DDBJ databases">
        <authorList>
            <person name="Richards S.R."/>
            <person name="Qu J."/>
            <person name="Jiang H."/>
            <person name="Jhangiani S.N."/>
            <person name="Agravi P."/>
            <person name="Goodspeed R."/>
            <person name="Gross S."/>
            <person name="Mandapat C."/>
            <person name="Jackson L."/>
            <person name="Mathew T."/>
            <person name="Pu L."/>
            <person name="Thornton R."/>
            <person name="Saada N."/>
            <person name="Wilczek-Boney K.B."/>
            <person name="Lee S."/>
            <person name="Kovar C."/>
            <person name="Wu Y."/>
            <person name="Scherer S.E."/>
            <person name="Worley K.C."/>
            <person name="Muzny D.M."/>
            <person name="Gibbs R."/>
        </authorList>
    </citation>
    <scope>NUCLEOTIDE SEQUENCE</scope>
    <source>
        <strain evidence="16">Brora</strain>
    </source>
</reference>
<dbReference type="Proteomes" id="UP000014500">
    <property type="component" value="Unassembled WGS sequence"/>
</dbReference>
<dbReference type="InterPro" id="IPR006028">
    <property type="entry name" value="GABAA/Glycine_rcpt"/>
</dbReference>
<feature type="transmembrane region" description="Helical" evidence="11">
    <location>
        <begin position="628"/>
        <end position="649"/>
    </location>
</feature>
<dbReference type="GO" id="GO:0005886">
    <property type="term" value="C:plasma membrane"/>
    <property type="evidence" value="ECO:0007669"/>
    <property type="project" value="UniProtKB-SubCell"/>
</dbReference>
<evidence type="ECO:0000256" key="9">
    <source>
        <dbReference type="ARBA" id="ARBA00023136"/>
    </source>
</evidence>
<feature type="domain" description="Neurotransmitter-gated ion-channel ligand-binding" evidence="13">
    <location>
        <begin position="34"/>
        <end position="239"/>
    </location>
</feature>
<evidence type="ECO:0000256" key="6">
    <source>
        <dbReference type="ARBA" id="ARBA00022729"/>
    </source>
</evidence>
<feature type="transmembrane region" description="Helical" evidence="11">
    <location>
        <begin position="264"/>
        <end position="285"/>
    </location>
</feature>
<dbReference type="EMBL" id="JH431426">
    <property type="status" value="NOT_ANNOTATED_CDS"/>
    <property type="molecule type" value="Genomic_DNA"/>
</dbReference>
<dbReference type="InterPro" id="IPR006202">
    <property type="entry name" value="Neur_chan_lig-bd"/>
</dbReference>
<evidence type="ECO:0000259" key="13">
    <source>
        <dbReference type="Pfam" id="PF02931"/>
    </source>
</evidence>
<evidence type="ECO:0000256" key="8">
    <source>
        <dbReference type="ARBA" id="ARBA00023065"/>
    </source>
</evidence>
<keyword evidence="6 12" id="KW-0732">Signal</keyword>
<keyword evidence="5 11" id="KW-0812">Transmembrane</keyword>
<dbReference type="PRINTS" id="PR00253">
    <property type="entry name" value="GABAARECEPTR"/>
</dbReference>
<evidence type="ECO:0000256" key="3">
    <source>
        <dbReference type="ARBA" id="ARBA00022448"/>
    </source>
</evidence>
<keyword evidence="9 11" id="KW-0472">Membrane</keyword>
<keyword evidence="7 11" id="KW-1133">Transmembrane helix</keyword>
<dbReference type="OMA" id="AYIATNY"/>
<keyword evidence="10" id="KW-0407">Ion channel</keyword>
<dbReference type="PANTHER" id="PTHR18945">
    <property type="entry name" value="NEUROTRANSMITTER GATED ION CHANNEL"/>
    <property type="match status" value="1"/>
</dbReference>
<reference evidence="15" key="2">
    <citation type="submission" date="2015-02" db="UniProtKB">
        <authorList>
            <consortium name="EnsemblMetazoa"/>
        </authorList>
    </citation>
    <scope>IDENTIFICATION</scope>
</reference>
<dbReference type="GO" id="GO:0005230">
    <property type="term" value="F:extracellular ligand-gated monoatomic ion channel activity"/>
    <property type="evidence" value="ECO:0007669"/>
    <property type="project" value="InterPro"/>
</dbReference>